<dbReference type="Pfam" id="PF13715">
    <property type="entry name" value="CarbopepD_reg_2"/>
    <property type="match status" value="1"/>
</dbReference>
<dbReference type="Proteomes" id="UP000487757">
    <property type="component" value="Unassembled WGS sequence"/>
</dbReference>
<organism evidence="6 7">
    <name type="scientific">Pedobacter petrophilus</name>
    <dbReference type="NCBI Taxonomy" id="1908241"/>
    <lineage>
        <taxon>Bacteria</taxon>
        <taxon>Pseudomonadati</taxon>
        <taxon>Bacteroidota</taxon>
        <taxon>Sphingobacteriia</taxon>
        <taxon>Sphingobacteriales</taxon>
        <taxon>Sphingobacteriaceae</taxon>
        <taxon>Pedobacter</taxon>
    </lineage>
</organism>
<dbReference type="GO" id="GO:0009279">
    <property type="term" value="C:cell outer membrane"/>
    <property type="evidence" value="ECO:0007669"/>
    <property type="project" value="UniProtKB-SubCell"/>
</dbReference>
<evidence type="ECO:0000256" key="2">
    <source>
        <dbReference type="ARBA" id="ARBA00023136"/>
    </source>
</evidence>
<evidence type="ECO:0000313" key="7">
    <source>
        <dbReference type="Proteomes" id="UP000487757"/>
    </source>
</evidence>
<evidence type="ECO:0000313" key="6">
    <source>
        <dbReference type="EMBL" id="MRX75723.1"/>
    </source>
</evidence>
<proteinExistence type="predicted"/>
<keyword evidence="6" id="KW-0675">Receptor</keyword>
<dbReference type="InterPro" id="IPR037066">
    <property type="entry name" value="Plug_dom_sf"/>
</dbReference>
<reference evidence="6 7" key="1">
    <citation type="submission" date="2019-11" db="EMBL/GenBank/DDBJ databases">
        <title>Pedobacter petrophilus genome.</title>
        <authorList>
            <person name="Feldbauer M.J."/>
            <person name="Newman J.D."/>
        </authorList>
    </citation>
    <scope>NUCLEOTIDE SEQUENCE [LARGE SCALE GENOMIC DNA]</scope>
    <source>
        <strain evidence="6 7">LMG 29686</strain>
    </source>
</reference>
<dbReference type="Gene3D" id="2.170.130.10">
    <property type="entry name" value="TonB-dependent receptor, plug domain"/>
    <property type="match status" value="1"/>
</dbReference>
<dbReference type="SUPFAM" id="SSF49452">
    <property type="entry name" value="Starch-binding domain-like"/>
    <property type="match status" value="1"/>
</dbReference>
<dbReference type="InterPro" id="IPR036942">
    <property type="entry name" value="Beta-barrel_TonB_sf"/>
</dbReference>
<dbReference type="InterPro" id="IPR013784">
    <property type="entry name" value="Carb-bd-like_fold"/>
</dbReference>
<dbReference type="Gene3D" id="2.60.40.1120">
    <property type="entry name" value="Carboxypeptidase-like, regulatory domain"/>
    <property type="match status" value="1"/>
</dbReference>
<dbReference type="SUPFAM" id="SSF56935">
    <property type="entry name" value="Porins"/>
    <property type="match status" value="1"/>
</dbReference>
<keyword evidence="2" id="KW-0472">Membrane</keyword>
<dbReference type="RefSeq" id="WP_154279878.1">
    <property type="nucleotide sequence ID" value="NZ_JBHUJQ010000001.1"/>
</dbReference>
<dbReference type="AlphaFoldDB" id="A0A7K0FVV4"/>
<evidence type="ECO:0000256" key="1">
    <source>
        <dbReference type="ARBA" id="ARBA00004442"/>
    </source>
</evidence>
<keyword evidence="3" id="KW-0998">Cell outer membrane</keyword>
<feature type="domain" description="Outer membrane protein beta-barrel" evidence="5">
    <location>
        <begin position="384"/>
        <end position="783"/>
    </location>
</feature>
<dbReference type="PANTHER" id="PTHR40980:SF4">
    <property type="entry name" value="TONB-DEPENDENT RECEPTOR-LIKE BETA-BARREL DOMAIN-CONTAINING PROTEIN"/>
    <property type="match status" value="1"/>
</dbReference>
<dbReference type="InterPro" id="IPR041700">
    <property type="entry name" value="OMP_b-brl_3"/>
</dbReference>
<dbReference type="OrthoDB" id="606851at2"/>
<evidence type="ECO:0000256" key="3">
    <source>
        <dbReference type="ARBA" id="ARBA00023237"/>
    </source>
</evidence>
<protein>
    <submittedName>
        <fullName evidence="6">TonB-dependent receptor</fullName>
    </submittedName>
</protein>
<dbReference type="EMBL" id="WKKH01000007">
    <property type="protein sequence ID" value="MRX75723.1"/>
    <property type="molecule type" value="Genomic_DNA"/>
</dbReference>
<comment type="caution">
    <text evidence="6">The sequence shown here is derived from an EMBL/GenBank/DDBJ whole genome shotgun (WGS) entry which is preliminary data.</text>
</comment>
<name>A0A7K0FVV4_9SPHI</name>
<feature type="chain" id="PRO_5029606010" evidence="4">
    <location>
        <begin position="25"/>
        <end position="813"/>
    </location>
</feature>
<keyword evidence="7" id="KW-1185">Reference proteome</keyword>
<evidence type="ECO:0000256" key="4">
    <source>
        <dbReference type="SAM" id="SignalP"/>
    </source>
</evidence>
<dbReference type="Gene3D" id="2.40.170.20">
    <property type="entry name" value="TonB-dependent receptor, beta-barrel domain"/>
    <property type="match status" value="1"/>
</dbReference>
<dbReference type="Pfam" id="PF14905">
    <property type="entry name" value="OMP_b-brl_3"/>
    <property type="match status" value="1"/>
</dbReference>
<accession>A0A7K0FVV4</accession>
<sequence length="813" mass="90363">MNYLQRSGILLFILFTTSSLISFAQQSPGTVSGTVVDSASKKAVEFITLALKKEGLVIKTSVTGENGGFKFDKIPAGKYSLTAIAVGYNAKVLPFEISAEKASFNAGQISLAAQLNNLQEVSVSVTKPIIKQEVDRISYDIQADPESKVMTALDMMRKVPLLSLDADDNIKLKGSGNYKILINGKPSSMVARSPKDVLRSMPASSIQKIEVITTPPAKYDSEGLSGIINIITNKKIDNGYNGSLNLRHQFPVGGPGLGGFVTVKQGKFGMTAYGGTGFYSAPATEIINSRTTTGTNPSDLLNIGTRKFNNNYRYGGAELSFEIDTLNLITAELNPYGGYNKSTNNQVFRLTSPAQVTAYDLLSNNRFDWGGLDMSLNYQLGFKNNKERLLTFSYKYSNGNNPQKNDLTFINRQNFSDPNYIQENESRSKEQTIQLDYIHPFKKLNIEAGIKGILRDNDSNFEYRRLMENTGDYQVDPARTNIFNNNQDVIGAYNSYAYNLTNWGFKAGVRVEETFVNADFISNSSTVNTDYFNIIPSFSVNRKFKNQSNLNFGFTQRIERPGIDNLNPFVDRSIPNFESTGNPELKAVLSNNFELTYSRFKTGAINIGLGYNFANNTIQNISIYNDVDKITRSTFANVGKNKNLTTNVNINYPLTKKWNLSLSGNAGYVWLEGAINGLLTQNEGLSGSVYVNTGYKFEKEWRANASFNYSSADVLLQGRSGQYSYMSFSGSKEVIKDKLTISAGVNNPFMKYRYYETLTEGPNFTQRYRGQNYNRSFNASLNWKFGKLKDSIKKNQRSISNDDVKAGSSKSGS</sequence>
<dbReference type="PANTHER" id="PTHR40980">
    <property type="entry name" value="PLUG DOMAIN-CONTAINING PROTEIN"/>
    <property type="match status" value="1"/>
</dbReference>
<dbReference type="GO" id="GO:0030246">
    <property type="term" value="F:carbohydrate binding"/>
    <property type="evidence" value="ECO:0007669"/>
    <property type="project" value="InterPro"/>
</dbReference>
<keyword evidence="4" id="KW-0732">Signal</keyword>
<gene>
    <name evidence="6" type="ORF">GJU39_06445</name>
</gene>
<comment type="subcellular location">
    <subcellularLocation>
        <location evidence="1">Cell outer membrane</location>
    </subcellularLocation>
</comment>
<evidence type="ECO:0000259" key="5">
    <source>
        <dbReference type="Pfam" id="PF14905"/>
    </source>
</evidence>
<feature type="signal peptide" evidence="4">
    <location>
        <begin position="1"/>
        <end position="24"/>
    </location>
</feature>